<organism evidence="1">
    <name type="scientific">Ixodes ricinus</name>
    <name type="common">Common tick</name>
    <name type="synonym">Acarus ricinus</name>
    <dbReference type="NCBI Taxonomy" id="34613"/>
    <lineage>
        <taxon>Eukaryota</taxon>
        <taxon>Metazoa</taxon>
        <taxon>Ecdysozoa</taxon>
        <taxon>Arthropoda</taxon>
        <taxon>Chelicerata</taxon>
        <taxon>Arachnida</taxon>
        <taxon>Acari</taxon>
        <taxon>Parasitiformes</taxon>
        <taxon>Ixodida</taxon>
        <taxon>Ixodoidea</taxon>
        <taxon>Ixodidae</taxon>
        <taxon>Ixodinae</taxon>
        <taxon>Ixodes</taxon>
    </lineage>
</organism>
<reference evidence="1" key="1">
    <citation type="submission" date="2019-12" db="EMBL/GenBank/DDBJ databases">
        <title>An insight into the sialome of adult female Ixodes ricinus ticks feeding for 6 days.</title>
        <authorList>
            <person name="Perner J."/>
            <person name="Ribeiro J.M.C."/>
        </authorList>
    </citation>
    <scope>NUCLEOTIDE SEQUENCE</scope>
    <source>
        <strain evidence="1">Semi-engorged</strain>
        <tissue evidence="1">Salivary glands</tissue>
    </source>
</reference>
<sequence>MSAFSLGHQKRLRTVLFIATMPGWFARSIFRACSRTACGLITRAPQVTQPFCVANSCSRRLYHINSSPVHWKVVPSCSLLYTCDNTRSSRVRLAIC</sequence>
<dbReference type="EMBL" id="GIFC01005383">
    <property type="protein sequence ID" value="MXU87466.1"/>
    <property type="molecule type" value="Transcribed_RNA"/>
</dbReference>
<name>A0A6B0UFR8_IXORI</name>
<dbReference type="AlphaFoldDB" id="A0A6B0UFR8"/>
<accession>A0A6B0UFR8</accession>
<protein>
    <submittedName>
        <fullName evidence="1">Putative secreted protein</fullName>
    </submittedName>
</protein>
<proteinExistence type="predicted"/>
<evidence type="ECO:0000313" key="1">
    <source>
        <dbReference type="EMBL" id="MXU87466.1"/>
    </source>
</evidence>